<feature type="transmembrane region" description="Helical" evidence="1">
    <location>
        <begin position="45"/>
        <end position="68"/>
    </location>
</feature>
<dbReference type="Proteomes" id="UP000673691">
    <property type="component" value="Unassembled WGS sequence"/>
</dbReference>
<reference evidence="2 3" key="1">
    <citation type="journal article" name="Sci. Rep.">
        <title>Genome-scale phylogenetic analyses confirm Olpidium as the closest living zoosporic fungus to the non-flagellated, terrestrial fungi.</title>
        <authorList>
            <person name="Chang Y."/>
            <person name="Rochon D."/>
            <person name="Sekimoto S."/>
            <person name="Wang Y."/>
            <person name="Chovatia M."/>
            <person name="Sandor L."/>
            <person name="Salamov A."/>
            <person name="Grigoriev I.V."/>
            <person name="Stajich J.E."/>
            <person name="Spatafora J.W."/>
        </authorList>
    </citation>
    <scope>NUCLEOTIDE SEQUENCE [LARGE SCALE GENOMIC DNA]</scope>
    <source>
        <strain evidence="2">S191</strain>
    </source>
</reference>
<feature type="transmembrane region" description="Helical" evidence="1">
    <location>
        <begin position="6"/>
        <end position="25"/>
    </location>
</feature>
<keyword evidence="1" id="KW-0812">Transmembrane</keyword>
<evidence type="ECO:0000256" key="1">
    <source>
        <dbReference type="SAM" id="Phobius"/>
    </source>
</evidence>
<organism evidence="2 3">
    <name type="scientific">Olpidium bornovanus</name>
    <dbReference type="NCBI Taxonomy" id="278681"/>
    <lineage>
        <taxon>Eukaryota</taxon>
        <taxon>Fungi</taxon>
        <taxon>Fungi incertae sedis</taxon>
        <taxon>Olpidiomycota</taxon>
        <taxon>Olpidiomycotina</taxon>
        <taxon>Olpidiomycetes</taxon>
        <taxon>Olpidiales</taxon>
        <taxon>Olpidiaceae</taxon>
        <taxon>Olpidium</taxon>
    </lineage>
</organism>
<dbReference type="OrthoDB" id="73273at2759"/>
<keyword evidence="1" id="KW-0472">Membrane</keyword>
<keyword evidence="3" id="KW-1185">Reference proteome</keyword>
<proteinExistence type="predicted"/>
<sequence length="81" mass="8876">MPAFSFLSKVLGMALACYNILLLPLDVANQRGQFEAAGGIPMRPINIAFFFATVCGCLTIVPFTIFYYEGVDDSDETDDKT</sequence>
<name>A0A8H8DKT4_9FUNG</name>
<keyword evidence="1" id="KW-1133">Transmembrane helix</keyword>
<evidence type="ECO:0000313" key="2">
    <source>
        <dbReference type="EMBL" id="KAG5462036.1"/>
    </source>
</evidence>
<comment type="caution">
    <text evidence="2">The sequence shown here is derived from an EMBL/GenBank/DDBJ whole genome shotgun (WGS) entry which is preliminary data.</text>
</comment>
<gene>
    <name evidence="2" type="ORF">BJ554DRAFT_5682</name>
</gene>
<protein>
    <submittedName>
        <fullName evidence="2">Uncharacterized protein</fullName>
    </submittedName>
</protein>
<accession>A0A8H8DKT4</accession>
<dbReference type="AlphaFoldDB" id="A0A8H8DKT4"/>
<dbReference type="EMBL" id="JAEFCI010002735">
    <property type="protein sequence ID" value="KAG5462036.1"/>
    <property type="molecule type" value="Genomic_DNA"/>
</dbReference>
<evidence type="ECO:0000313" key="3">
    <source>
        <dbReference type="Proteomes" id="UP000673691"/>
    </source>
</evidence>